<evidence type="ECO:0008006" key="8">
    <source>
        <dbReference type="Google" id="ProtNLM"/>
    </source>
</evidence>
<dbReference type="Proteomes" id="UP001307889">
    <property type="component" value="Chromosome 12"/>
</dbReference>
<feature type="transmembrane region" description="Helical" evidence="5">
    <location>
        <begin position="105"/>
        <end position="127"/>
    </location>
</feature>
<evidence type="ECO:0000256" key="1">
    <source>
        <dbReference type="ARBA" id="ARBA00004141"/>
    </source>
</evidence>
<evidence type="ECO:0000313" key="7">
    <source>
        <dbReference type="Proteomes" id="UP001307889"/>
    </source>
</evidence>
<proteinExistence type="predicted"/>
<dbReference type="EMBL" id="AP028920">
    <property type="protein sequence ID" value="BET01117.1"/>
    <property type="molecule type" value="Genomic_DNA"/>
</dbReference>
<dbReference type="CDD" id="cd03127">
    <property type="entry name" value="tetraspanin_LEL"/>
    <property type="match status" value="1"/>
</dbReference>
<protein>
    <recommendedName>
        <fullName evidence="8">Tetraspanin</fullName>
    </recommendedName>
</protein>
<dbReference type="InterPro" id="IPR018499">
    <property type="entry name" value="Tetraspanin/Peripherin"/>
</dbReference>
<sequence length="134" mass="15309">MIIQTIVCIFILIAMMYIGLGGPALRILIEEKKEQEYNILMKDYQNNKYEVDQLQKLWKCCGTASYMYKVGSIPQSCCKDSGCTSLFTKHCETAFADKYVTLFQALIPLGFIDEAMFIALVVLVYLIHKRQGDD</sequence>
<evidence type="ECO:0000313" key="6">
    <source>
        <dbReference type="EMBL" id="BET01117.1"/>
    </source>
</evidence>
<dbReference type="Pfam" id="PF00335">
    <property type="entry name" value="Tetraspanin"/>
    <property type="match status" value="1"/>
</dbReference>
<gene>
    <name evidence="6" type="ORF">NTJ_13934</name>
</gene>
<dbReference type="Gene3D" id="1.10.1450.10">
    <property type="entry name" value="Tetraspanin"/>
    <property type="match status" value="1"/>
</dbReference>
<keyword evidence="3 5" id="KW-1133">Transmembrane helix</keyword>
<dbReference type="SUPFAM" id="SSF48652">
    <property type="entry name" value="Tetraspanin"/>
    <property type="match status" value="1"/>
</dbReference>
<keyword evidence="4 5" id="KW-0472">Membrane</keyword>
<organism evidence="6 7">
    <name type="scientific">Nesidiocoris tenuis</name>
    <dbReference type="NCBI Taxonomy" id="355587"/>
    <lineage>
        <taxon>Eukaryota</taxon>
        <taxon>Metazoa</taxon>
        <taxon>Ecdysozoa</taxon>
        <taxon>Arthropoda</taxon>
        <taxon>Hexapoda</taxon>
        <taxon>Insecta</taxon>
        <taxon>Pterygota</taxon>
        <taxon>Neoptera</taxon>
        <taxon>Paraneoptera</taxon>
        <taxon>Hemiptera</taxon>
        <taxon>Heteroptera</taxon>
        <taxon>Panheteroptera</taxon>
        <taxon>Cimicomorpha</taxon>
        <taxon>Miridae</taxon>
        <taxon>Dicyphina</taxon>
        <taxon>Nesidiocoris</taxon>
    </lineage>
</organism>
<accession>A0ABN7BDA4</accession>
<reference evidence="6 7" key="1">
    <citation type="submission" date="2023-09" db="EMBL/GenBank/DDBJ databases">
        <title>Nesidiocoris tenuis whole genome shotgun sequence.</title>
        <authorList>
            <person name="Shibata T."/>
            <person name="Shimoda M."/>
            <person name="Kobayashi T."/>
            <person name="Uehara T."/>
        </authorList>
    </citation>
    <scope>NUCLEOTIDE SEQUENCE [LARGE SCALE GENOMIC DNA]</scope>
    <source>
        <strain evidence="6 7">Japan</strain>
    </source>
</reference>
<feature type="transmembrane region" description="Helical" evidence="5">
    <location>
        <begin position="7"/>
        <end position="29"/>
    </location>
</feature>
<keyword evidence="7" id="KW-1185">Reference proteome</keyword>
<dbReference type="InterPro" id="IPR008952">
    <property type="entry name" value="Tetraspanin_EC2_sf"/>
</dbReference>
<keyword evidence="2 5" id="KW-0812">Transmembrane</keyword>
<evidence type="ECO:0000256" key="2">
    <source>
        <dbReference type="ARBA" id="ARBA00022692"/>
    </source>
</evidence>
<evidence type="ECO:0000256" key="3">
    <source>
        <dbReference type="ARBA" id="ARBA00022989"/>
    </source>
</evidence>
<name>A0ABN7BDA4_9HEMI</name>
<evidence type="ECO:0000256" key="5">
    <source>
        <dbReference type="SAM" id="Phobius"/>
    </source>
</evidence>
<comment type="subcellular location">
    <subcellularLocation>
        <location evidence="1">Membrane</location>
        <topology evidence="1">Multi-pass membrane protein</topology>
    </subcellularLocation>
</comment>
<evidence type="ECO:0000256" key="4">
    <source>
        <dbReference type="ARBA" id="ARBA00023136"/>
    </source>
</evidence>